<feature type="transmembrane region" description="Helical" evidence="6">
    <location>
        <begin position="78"/>
        <end position="104"/>
    </location>
</feature>
<sequence length="399" mass="43246">MNNRKEKLWSRGYIIALIVMFGLFIVISISLSLLTIYAKNLTGVDTYAGIMTSIFTVGALAMRFVSGSLTERLGNKRVILIGIILMIGATGMFLLADTIGVVFIGRTLQGVGFGLSTTATSTYISVICHPSRLLEGIGFTAIAQSLSAVIGPVVGFWLVGPDYRGFTLLFLVMMGIGLLTLLLMLFGKGHGNEEKIVHQSHGCKDAFSWAYLRLPIIILFLNALSQSAIVSFLALYAISLGFTSIGSFFTINAIGMIASRFVVNPLVKKFGKFQIIFMSTFVYFISLIFLTQVRTMGQMLFLAFPAGFAIGSIGPVINTLLIEVMPNHKKGLANAVYFSTLDIGYGLGSFIWGVIASLSGYMAVFYMAACLQILGIGFGMMQIVKVDKGKNEAQCFPKC</sequence>
<evidence type="ECO:0000256" key="5">
    <source>
        <dbReference type="ARBA" id="ARBA00023136"/>
    </source>
</evidence>
<feature type="transmembrane region" description="Helical" evidence="6">
    <location>
        <begin position="214"/>
        <end position="238"/>
    </location>
</feature>
<feature type="transmembrane region" description="Helical" evidence="6">
    <location>
        <begin position="136"/>
        <end position="159"/>
    </location>
</feature>
<gene>
    <name evidence="8" type="ORF">HZI73_16210</name>
</gene>
<evidence type="ECO:0000313" key="9">
    <source>
        <dbReference type="Proteomes" id="UP000683246"/>
    </source>
</evidence>
<evidence type="ECO:0000256" key="4">
    <source>
        <dbReference type="ARBA" id="ARBA00022989"/>
    </source>
</evidence>
<dbReference type="Pfam" id="PF07690">
    <property type="entry name" value="MFS_1"/>
    <property type="match status" value="1"/>
</dbReference>
<dbReference type="InterPro" id="IPR011701">
    <property type="entry name" value="MFS"/>
</dbReference>
<evidence type="ECO:0000259" key="7">
    <source>
        <dbReference type="PROSITE" id="PS50850"/>
    </source>
</evidence>
<dbReference type="Proteomes" id="UP000683246">
    <property type="component" value="Chromosome"/>
</dbReference>
<feature type="domain" description="Major facilitator superfamily (MFS) profile" evidence="7">
    <location>
        <begin position="8"/>
        <end position="387"/>
    </location>
</feature>
<feature type="transmembrane region" description="Helical" evidence="6">
    <location>
        <begin position="275"/>
        <end position="293"/>
    </location>
</feature>
<dbReference type="GO" id="GO:0022857">
    <property type="term" value="F:transmembrane transporter activity"/>
    <property type="evidence" value="ECO:0007669"/>
    <property type="project" value="InterPro"/>
</dbReference>
<keyword evidence="4 6" id="KW-1133">Transmembrane helix</keyword>
<comment type="subcellular location">
    <subcellularLocation>
        <location evidence="1">Cell membrane</location>
        <topology evidence="1">Multi-pass membrane protein</topology>
    </subcellularLocation>
</comment>
<dbReference type="AlphaFoldDB" id="A0A8J8SHM8"/>
<dbReference type="InterPro" id="IPR036259">
    <property type="entry name" value="MFS_trans_sf"/>
</dbReference>
<name>A0A8J8SHM8_9FIRM</name>
<feature type="transmembrane region" description="Helical" evidence="6">
    <location>
        <begin position="46"/>
        <end position="66"/>
    </location>
</feature>
<dbReference type="CDD" id="cd17489">
    <property type="entry name" value="MFS_YfcJ_like"/>
    <property type="match status" value="1"/>
</dbReference>
<dbReference type="InterPro" id="IPR052714">
    <property type="entry name" value="MFS_Exporter"/>
</dbReference>
<dbReference type="PANTHER" id="PTHR23531">
    <property type="entry name" value="QUINOLENE RESISTANCE PROTEIN NORA"/>
    <property type="match status" value="1"/>
</dbReference>
<dbReference type="PROSITE" id="PS50850">
    <property type="entry name" value="MFS"/>
    <property type="match status" value="1"/>
</dbReference>
<feature type="transmembrane region" description="Helical" evidence="6">
    <location>
        <begin position="299"/>
        <end position="322"/>
    </location>
</feature>
<evidence type="ECO:0000256" key="2">
    <source>
        <dbReference type="ARBA" id="ARBA00022448"/>
    </source>
</evidence>
<feature type="transmembrane region" description="Helical" evidence="6">
    <location>
        <begin position="334"/>
        <end position="355"/>
    </location>
</feature>
<evidence type="ECO:0000256" key="6">
    <source>
        <dbReference type="SAM" id="Phobius"/>
    </source>
</evidence>
<dbReference type="GO" id="GO:0005886">
    <property type="term" value="C:plasma membrane"/>
    <property type="evidence" value="ECO:0007669"/>
    <property type="project" value="UniProtKB-SubCell"/>
</dbReference>
<keyword evidence="2" id="KW-0813">Transport</keyword>
<dbReference type="Gene3D" id="1.20.1250.20">
    <property type="entry name" value="MFS general substrate transporter like domains"/>
    <property type="match status" value="1"/>
</dbReference>
<dbReference type="SUPFAM" id="SSF103473">
    <property type="entry name" value="MFS general substrate transporter"/>
    <property type="match status" value="1"/>
</dbReference>
<dbReference type="EMBL" id="CP058649">
    <property type="protein sequence ID" value="QUI23741.1"/>
    <property type="molecule type" value="Genomic_DNA"/>
</dbReference>
<dbReference type="PANTHER" id="PTHR23531:SF1">
    <property type="entry name" value="QUINOLENE RESISTANCE PROTEIN NORA"/>
    <property type="match status" value="1"/>
</dbReference>
<dbReference type="RefSeq" id="WP_212694427.1">
    <property type="nucleotide sequence ID" value="NZ_CP058649.1"/>
</dbReference>
<evidence type="ECO:0000256" key="1">
    <source>
        <dbReference type="ARBA" id="ARBA00004651"/>
    </source>
</evidence>
<evidence type="ECO:0000256" key="3">
    <source>
        <dbReference type="ARBA" id="ARBA00022692"/>
    </source>
</evidence>
<feature type="transmembrane region" description="Helical" evidence="6">
    <location>
        <begin position="361"/>
        <end position="381"/>
    </location>
</feature>
<organism evidence="8 9">
    <name type="scientific">Vallitalea pronyensis</name>
    <dbReference type="NCBI Taxonomy" id="1348613"/>
    <lineage>
        <taxon>Bacteria</taxon>
        <taxon>Bacillati</taxon>
        <taxon>Bacillota</taxon>
        <taxon>Clostridia</taxon>
        <taxon>Lachnospirales</taxon>
        <taxon>Vallitaleaceae</taxon>
        <taxon>Vallitalea</taxon>
    </lineage>
</organism>
<feature type="transmembrane region" description="Helical" evidence="6">
    <location>
        <begin position="12"/>
        <end position="34"/>
    </location>
</feature>
<keyword evidence="9" id="KW-1185">Reference proteome</keyword>
<proteinExistence type="predicted"/>
<evidence type="ECO:0000313" key="8">
    <source>
        <dbReference type="EMBL" id="QUI23741.1"/>
    </source>
</evidence>
<reference evidence="8" key="1">
    <citation type="submission" date="2020-07" db="EMBL/GenBank/DDBJ databases">
        <title>Vallitalea pronyensis genome.</title>
        <authorList>
            <person name="Postec A."/>
        </authorList>
    </citation>
    <scope>NUCLEOTIDE SEQUENCE</scope>
    <source>
        <strain evidence="8">FatNI3</strain>
    </source>
</reference>
<dbReference type="KEGG" id="vpy:HZI73_16210"/>
<protein>
    <submittedName>
        <fullName evidence="8">MFS transporter</fullName>
    </submittedName>
</protein>
<accession>A0A8J8SHM8</accession>
<keyword evidence="3 6" id="KW-0812">Transmembrane</keyword>
<keyword evidence="5 6" id="KW-0472">Membrane</keyword>
<feature type="transmembrane region" description="Helical" evidence="6">
    <location>
        <begin position="165"/>
        <end position="186"/>
    </location>
</feature>
<dbReference type="InterPro" id="IPR020846">
    <property type="entry name" value="MFS_dom"/>
</dbReference>